<dbReference type="EMBL" id="HACM01004715">
    <property type="protein sequence ID" value="CRZ05157.1"/>
    <property type="molecule type" value="Transcribed_RNA"/>
</dbReference>
<dbReference type="AlphaFoldDB" id="A0A0H5QTU7"/>
<sequence length="128" mass="14583">MQYRNLNVTVFIAHCSRLTIQIDWRPRVGIFLNDATKLSAIELEIRVDSEYKYIDGGSFRVADTELKYHIAKKMKKLGIRYFEPPKSIVITKMPSEAGLFSMGSSADLPPRYPKPVVAPIQLNRANIL</sequence>
<accession>A0A0H5QTU7</accession>
<evidence type="ECO:0000313" key="1">
    <source>
        <dbReference type="EMBL" id="CRZ05157.1"/>
    </source>
</evidence>
<protein>
    <submittedName>
        <fullName evidence="1">Uncharacterized protein</fullName>
    </submittedName>
</protein>
<name>A0A0H5QTU7_9EUKA</name>
<organism evidence="1">
    <name type="scientific">Spongospora subterranea</name>
    <dbReference type="NCBI Taxonomy" id="70186"/>
    <lineage>
        <taxon>Eukaryota</taxon>
        <taxon>Sar</taxon>
        <taxon>Rhizaria</taxon>
        <taxon>Endomyxa</taxon>
        <taxon>Phytomyxea</taxon>
        <taxon>Plasmodiophorida</taxon>
        <taxon>Plasmodiophoridae</taxon>
        <taxon>Spongospora</taxon>
    </lineage>
</organism>
<reference evidence="1" key="1">
    <citation type="submission" date="2015-04" db="EMBL/GenBank/DDBJ databases">
        <title>The genome sequence of the plant pathogenic Rhizarian Plasmodiophora brassicae reveals insights in its biotrophic life cycle and the origin of chitin synthesis.</title>
        <authorList>
            <person name="Schwelm A."/>
            <person name="Fogelqvist J."/>
            <person name="Knaust A."/>
            <person name="Julke S."/>
            <person name="Lilja T."/>
            <person name="Dhandapani V."/>
            <person name="Bonilla-Rosso G."/>
            <person name="Karlsson M."/>
            <person name="Shevchenko A."/>
            <person name="Choi S.R."/>
            <person name="Kim H.G."/>
            <person name="Park J.Y."/>
            <person name="Lim Y.P."/>
            <person name="Ludwig-Muller J."/>
            <person name="Dixelius C."/>
        </authorList>
    </citation>
    <scope>NUCLEOTIDE SEQUENCE</scope>
    <source>
        <tissue evidence="1">Potato root galls</tissue>
    </source>
</reference>
<proteinExistence type="predicted"/>